<gene>
    <name evidence="2" type="ORF">VNO80_23137</name>
</gene>
<protein>
    <submittedName>
        <fullName evidence="2">Uncharacterized protein</fullName>
    </submittedName>
</protein>
<organism evidence="2 3">
    <name type="scientific">Phaseolus coccineus</name>
    <name type="common">Scarlet runner bean</name>
    <name type="synonym">Phaseolus multiflorus</name>
    <dbReference type="NCBI Taxonomy" id="3886"/>
    <lineage>
        <taxon>Eukaryota</taxon>
        <taxon>Viridiplantae</taxon>
        <taxon>Streptophyta</taxon>
        <taxon>Embryophyta</taxon>
        <taxon>Tracheophyta</taxon>
        <taxon>Spermatophyta</taxon>
        <taxon>Magnoliopsida</taxon>
        <taxon>eudicotyledons</taxon>
        <taxon>Gunneridae</taxon>
        <taxon>Pentapetalae</taxon>
        <taxon>rosids</taxon>
        <taxon>fabids</taxon>
        <taxon>Fabales</taxon>
        <taxon>Fabaceae</taxon>
        <taxon>Papilionoideae</taxon>
        <taxon>50 kb inversion clade</taxon>
        <taxon>NPAAA clade</taxon>
        <taxon>indigoferoid/millettioid clade</taxon>
        <taxon>Phaseoleae</taxon>
        <taxon>Phaseolus</taxon>
    </lineage>
</organism>
<comment type="caution">
    <text evidence="2">The sequence shown here is derived from an EMBL/GenBank/DDBJ whole genome shotgun (WGS) entry which is preliminary data.</text>
</comment>
<dbReference type="Proteomes" id="UP001374584">
    <property type="component" value="Unassembled WGS sequence"/>
</dbReference>
<accession>A0AAN9MAX0</accession>
<evidence type="ECO:0000256" key="1">
    <source>
        <dbReference type="SAM" id="MobiDB-lite"/>
    </source>
</evidence>
<evidence type="ECO:0000313" key="3">
    <source>
        <dbReference type="Proteomes" id="UP001374584"/>
    </source>
</evidence>
<dbReference type="EMBL" id="JAYMYR010000008">
    <property type="protein sequence ID" value="KAK7348577.1"/>
    <property type="molecule type" value="Genomic_DNA"/>
</dbReference>
<name>A0AAN9MAX0_PHACN</name>
<sequence>MTATTNSEQELKSRLQIERGERKNYQHSGKGAKGLSVWQYGAGPINGAHAGGCLATYAVVGAQGLVLLTTPSRSIDLFYIEVVGEHIGL</sequence>
<reference evidence="2 3" key="1">
    <citation type="submission" date="2024-01" db="EMBL/GenBank/DDBJ databases">
        <title>The genomes of 5 underutilized Papilionoideae crops provide insights into root nodulation and disease resistanc.</title>
        <authorList>
            <person name="Jiang F."/>
        </authorList>
    </citation>
    <scope>NUCLEOTIDE SEQUENCE [LARGE SCALE GENOMIC DNA]</scope>
    <source>
        <strain evidence="2">JINMINGXINNONG_FW02</strain>
        <tissue evidence="2">Leaves</tissue>
    </source>
</reference>
<feature type="region of interest" description="Disordered" evidence="1">
    <location>
        <begin position="1"/>
        <end position="31"/>
    </location>
</feature>
<dbReference type="AlphaFoldDB" id="A0AAN9MAX0"/>
<evidence type="ECO:0000313" key="2">
    <source>
        <dbReference type="EMBL" id="KAK7348577.1"/>
    </source>
</evidence>
<feature type="compositionally biased region" description="Basic and acidic residues" evidence="1">
    <location>
        <begin position="9"/>
        <end position="24"/>
    </location>
</feature>
<keyword evidence="3" id="KW-1185">Reference proteome</keyword>
<proteinExistence type="predicted"/>